<dbReference type="GO" id="GO:0005525">
    <property type="term" value="F:GTP binding"/>
    <property type="evidence" value="ECO:0007669"/>
    <property type="project" value="UniProtKB-KW"/>
</dbReference>
<proteinExistence type="inferred from homology"/>
<comment type="similarity">
    <text evidence="1">Belongs to the TRAFAC class OBG-HflX-like GTPase superfamily. OBG GTPase family.</text>
</comment>
<keyword evidence="2" id="KW-0963">Cytoplasm</keyword>
<name>A0A0G0MK14_9BACT</name>
<evidence type="ECO:0000313" key="9">
    <source>
        <dbReference type="EMBL" id="KKQ74064.1"/>
    </source>
</evidence>
<gene>
    <name evidence="9" type="ORF">US94_C0015G0012</name>
</gene>
<evidence type="ECO:0000256" key="1">
    <source>
        <dbReference type="ARBA" id="ARBA00007699"/>
    </source>
</evidence>
<dbReference type="FunFam" id="2.70.210.12:FF:000001">
    <property type="entry name" value="GTPase Obg"/>
    <property type="match status" value="1"/>
</dbReference>
<dbReference type="PROSITE" id="PS51710">
    <property type="entry name" value="G_OBG"/>
    <property type="match status" value="1"/>
</dbReference>
<dbReference type="InterPro" id="IPR006073">
    <property type="entry name" value="GTP-bd"/>
</dbReference>
<dbReference type="InterPro" id="IPR036726">
    <property type="entry name" value="GTP1_OBG_dom_sf"/>
</dbReference>
<evidence type="ECO:0000256" key="6">
    <source>
        <dbReference type="ARBA" id="ARBA00023134"/>
    </source>
</evidence>
<dbReference type="InterPro" id="IPR006074">
    <property type="entry name" value="GTP1-OBG_CS"/>
</dbReference>
<dbReference type="Gene3D" id="3.40.50.300">
    <property type="entry name" value="P-loop containing nucleotide triphosphate hydrolases"/>
    <property type="match status" value="1"/>
</dbReference>
<dbReference type="PROSITE" id="PS00905">
    <property type="entry name" value="GTP1_OBG"/>
    <property type="match status" value="1"/>
</dbReference>
<dbReference type="InterPro" id="IPR031167">
    <property type="entry name" value="G_OBG"/>
</dbReference>
<reference evidence="9 10" key="1">
    <citation type="journal article" date="2015" name="Nature">
        <title>rRNA introns, odd ribosomes, and small enigmatic genomes across a large radiation of phyla.</title>
        <authorList>
            <person name="Brown C.T."/>
            <person name="Hug L.A."/>
            <person name="Thomas B.C."/>
            <person name="Sharon I."/>
            <person name="Castelle C.J."/>
            <person name="Singh A."/>
            <person name="Wilkins M.J."/>
            <person name="Williams K.H."/>
            <person name="Banfield J.F."/>
        </authorList>
    </citation>
    <scope>NUCLEOTIDE SEQUENCE [LARGE SCALE GENOMIC DNA]</scope>
</reference>
<dbReference type="SUPFAM" id="SSF52540">
    <property type="entry name" value="P-loop containing nucleoside triphosphate hydrolases"/>
    <property type="match status" value="1"/>
</dbReference>
<dbReference type="Gene3D" id="2.70.210.12">
    <property type="entry name" value="GTP1/OBG domain"/>
    <property type="match status" value="1"/>
</dbReference>
<dbReference type="PANTHER" id="PTHR11702:SF31">
    <property type="entry name" value="MITOCHONDRIAL RIBOSOME-ASSOCIATED GTPASE 2"/>
    <property type="match status" value="1"/>
</dbReference>
<dbReference type="InterPro" id="IPR006169">
    <property type="entry name" value="GTP1_OBG_dom"/>
</dbReference>
<dbReference type="PROSITE" id="PS51883">
    <property type="entry name" value="OBG"/>
    <property type="match status" value="1"/>
</dbReference>
<evidence type="ECO:0000256" key="5">
    <source>
        <dbReference type="ARBA" id="ARBA00022842"/>
    </source>
</evidence>
<dbReference type="GO" id="GO:0003924">
    <property type="term" value="F:GTPase activity"/>
    <property type="evidence" value="ECO:0007669"/>
    <property type="project" value="InterPro"/>
</dbReference>
<keyword evidence="3" id="KW-0547">Nucleotide-binding</keyword>
<dbReference type="PANTHER" id="PTHR11702">
    <property type="entry name" value="DEVELOPMENTALLY REGULATED GTP-BINDING PROTEIN-RELATED"/>
    <property type="match status" value="1"/>
</dbReference>
<keyword evidence="6" id="KW-0342">GTP-binding</keyword>
<keyword evidence="4" id="KW-0378">Hydrolase</keyword>
<dbReference type="PATRIC" id="fig|1618336.3.peg.310"/>
<dbReference type="Pfam" id="PF01018">
    <property type="entry name" value="GTP1_OBG"/>
    <property type="match status" value="1"/>
</dbReference>
<dbReference type="Pfam" id="PF01926">
    <property type="entry name" value="MMR_HSR1"/>
    <property type="match status" value="1"/>
</dbReference>
<evidence type="ECO:0000259" key="8">
    <source>
        <dbReference type="PROSITE" id="PS51883"/>
    </source>
</evidence>
<dbReference type="Proteomes" id="UP000034498">
    <property type="component" value="Unassembled WGS sequence"/>
</dbReference>
<sequence>MLTDEATIKIKAGDGGNGMVSFRREKYVPKGGPDGGDGGDGGDVFLVSDGNIHTLSDFARKKIFLAQRGENGKPKKQKGKDGIDSFLKVPPGTILKENDSVLYDFIKEGEKFLVARGGKGGWGNIHFATATSQSPFYARKGTPAEEKEVSLELKLLADVGLVVAKIHDKDLVFADIPGLIEGASQGRGLGDKFLRHIERTEILIHLIDINSSNISNDYQTIRKELKEWNPEISKKKEIVAINKADSLTEKEAQKIAKKLSKEIKKEVCIISAVSGSGIKELLEKVL</sequence>
<dbReference type="GO" id="GO:0000287">
    <property type="term" value="F:magnesium ion binding"/>
    <property type="evidence" value="ECO:0007669"/>
    <property type="project" value="InterPro"/>
</dbReference>
<feature type="domain" description="OBG-type G" evidence="7">
    <location>
        <begin position="163"/>
        <end position="286"/>
    </location>
</feature>
<dbReference type="PIRSF" id="PIRSF002401">
    <property type="entry name" value="GTP_bd_Obg/CgtA"/>
    <property type="match status" value="1"/>
</dbReference>
<dbReference type="InterPro" id="IPR014100">
    <property type="entry name" value="GTP-bd_Obg/CgtA"/>
</dbReference>
<evidence type="ECO:0000256" key="2">
    <source>
        <dbReference type="ARBA" id="ARBA00022490"/>
    </source>
</evidence>
<evidence type="ECO:0000256" key="3">
    <source>
        <dbReference type="ARBA" id="ARBA00022741"/>
    </source>
</evidence>
<dbReference type="SUPFAM" id="SSF82051">
    <property type="entry name" value="Obg GTP-binding protein N-terminal domain"/>
    <property type="match status" value="1"/>
</dbReference>
<dbReference type="InterPro" id="IPR045086">
    <property type="entry name" value="OBG_GTPase"/>
</dbReference>
<organism evidence="9 10">
    <name type="scientific">Berkelbacteria bacterium GW2011_GWB1_38_5</name>
    <dbReference type="NCBI Taxonomy" id="1618336"/>
    <lineage>
        <taxon>Bacteria</taxon>
        <taxon>Candidatus Berkelbacteria</taxon>
    </lineage>
</organism>
<dbReference type="EMBL" id="LBUX01000015">
    <property type="protein sequence ID" value="KKQ74064.1"/>
    <property type="molecule type" value="Genomic_DNA"/>
</dbReference>
<evidence type="ECO:0000259" key="7">
    <source>
        <dbReference type="PROSITE" id="PS51710"/>
    </source>
</evidence>
<protein>
    <submittedName>
        <fullName evidence="9">GTPase obg</fullName>
    </submittedName>
</protein>
<accession>A0A0G0MK14</accession>
<dbReference type="STRING" id="1618336.US94_C0015G0012"/>
<dbReference type="GO" id="GO:0042254">
    <property type="term" value="P:ribosome biogenesis"/>
    <property type="evidence" value="ECO:0007669"/>
    <property type="project" value="UniProtKB-UniRule"/>
</dbReference>
<evidence type="ECO:0000256" key="4">
    <source>
        <dbReference type="ARBA" id="ARBA00022801"/>
    </source>
</evidence>
<evidence type="ECO:0000313" key="10">
    <source>
        <dbReference type="Proteomes" id="UP000034498"/>
    </source>
</evidence>
<dbReference type="AlphaFoldDB" id="A0A0G0MK14"/>
<keyword evidence="5" id="KW-0460">Magnesium</keyword>
<dbReference type="PRINTS" id="PR00326">
    <property type="entry name" value="GTP1OBG"/>
</dbReference>
<feature type="domain" description="Obg" evidence="8">
    <location>
        <begin position="1"/>
        <end position="156"/>
    </location>
</feature>
<dbReference type="InterPro" id="IPR027417">
    <property type="entry name" value="P-loop_NTPase"/>
</dbReference>
<comment type="caution">
    <text evidence="9">The sequence shown here is derived from an EMBL/GenBank/DDBJ whole genome shotgun (WGS) entry which is preliminary data.</text>
</comment>